<organism evidence="2 3">
    <name type="scientific">Kipferlia bialata</name>
    <dbReference type="NCBI Taxonomy" id="797122"/>
    <lineage>
        <taxon>Eukaryota</taxon>
        <taxon>Metamonada</taxon>
        <taxon>Carpediemonas-like organisms</taxon>
        <taxon>Kipferlia</taxon>
    </lineage>
</organism>
<dbReference type="Proteomes" id="UP000265618">
    <property type="component" value="Unassembled WGS sequence"/>
</dbReference>
<accession>A0A391NS47</accession>
<dbReference type="EMBL" id="BDIP01001747">
    <property type="protein sequence ID" value="GCA62926.1"/>
    <property type="molecule type" value="Genomic_DNA"/>
</dbReference>
<feature type="region of interest" description="Disordered" evidence="1">
    <location>
        <begin position="1"/>
        <end position="84"/>
    </location>
</feature>
<proteinExistence type="predicted"/>
<feature type="compositionally biased region" description="Polar residues" evidence="1">
    <location>
        <begin position="1"/>
        <end position="26"/>
    </location>
</feature>
<keyword evidence="3" id="KW-1185">Reference proteome</keyword>
<gene>
    <name evidence="2" type="ORF">KIPB_006671</name>
</gene>
<protein>
    <submittedName>
        <fullName evidence="2">Uncharacterized protein</fullName>
    </submittedName>
</protein>
<reference evidence="2 3" key="1">
    <citation type="journal article" date="2018" name="PLoS ONE">
        <title>The draft genome of Kipferlia bialata reveals reductive genome evolution in fornicate parasites.</title>
        <authorList>
            <person name="Tanifuji G."/>
            <person name="Takabayashi S."/>
            <person name="Kume K."/>
            <person name="Takagi M."/>
            <person name="Nakayama T."/>
            <person name="Kamikawa R."/>
            <person name="Inagaki Y."/>
            <person name="Hashimoto T."/>
        </authorList>
    </citation>
    <scope>NUCLEOTIDE SEQUENCE [LARGE SCALE GENOMIC DNA]</scope>
    <source>
        <strain evidence="2">NY0173</strain>
    </source>
</reference>
<comment type="caution">
    <text evidence="2">The sequence shown here is derived from an EMBL/GenBank/DDBJ whole genome shotgun (WGS) entry which is preliminary data.</text>
</comment>
<evidence type="ECO:0000256" key="1">
    <source>
        <dbReference type="SAM" id="MobiDB-lite"/>
    </source>
</evidence>
<feature type="compositionally biased region" description="Basic and acidic residues" evidence="1">
    <location>
        <begin position="54"/>
        <end position="84"/>
    </location>
</feature>
<feature type="non-terminal residue" evidence="2">
    <location>
        <position position="84"/>
    </location>
</feature>
<evidence type="ECO:0000313" key="3">
    <source>
        <dbReference type="Proteomes" id="UP000265618"/>
    </source>
</evidence>
<dbReference type="AlphaFoldDB" id="A0A391NS47"/>
<sequence length="84" mass="9586">MERTPTVQHRSSQRLSGGTLSHTGSVRSGLPSGPKTKKSRKQAPNPFVPPADNEVFRVRDSERWKGKQERERFNRLSIQEKAEE</sequence>
<name>A0A391NS47_9EUKA</name>
<evidence type="ECO:0000313" key="2">
    <source>
        <dbReference type="EMBL" id="GCA62926.1"/>
    </source>
</evidence>